<dbReference type="EMBL" id="PGET01000001">
    <property type="protein sequence ID" value="PJJ29852.1"/>
    <property type="molecule type" value="Genomic_DNA"/>
</dbReference>
<reference evidence="6 7" key="1">
    <citation type="submission" date="2017-11" db="EMBL/GenBank/DDBJ databases">
        <title>Understudied soil microbes with underappreciated capabilities: Untangling the Clostridium saccharolyticum group.</title>
        <authorList>
            <person name="Leschine S."/>
        </authorList>
    </citation>
    <scope>NUCLEOTIDE SEQUENCE [LARGE SCALE GENOMIC DNA]</scope>
    <source>
        <strain evidence="6 7">18A</strain>
    </source>
</reference>
<evidence type="ECO:0000256" key="4">
    <source>
        <dbReference type="SAM" id="SignalP"/>
    </source>
</evidence>
<dbReference type="InterPro" id="IPR018337">
    <property type="entry name" value="Cell_wall/Cho-bd_repeat"/>
</dbReference>
<organism evidence="6 7">
    <name type="scientific">[Clostridium] celerecrescens 18A</name>
    <dbReference type="NCBI Taxonomy" id="1286362"/>
    <lineage>
        <taxon>Bacteria</taxon>
        <taxon>Bacillati</taxon>
        <taxon>Bacillota</taxon>
        <taxon>Clostridia</taxon>
        <taxon>Lachnospirales</taxon>
        <taxon>Lachnospiraceae</taxon>
        <taxon>Lacrimispora</taxon>
    </lineage>
</organism>
<dbReference type="SUPFAM" id="SSF69360">
    <property type="entry name" value="Cell wall binding repeat"/>
    <property type="match status" value="1"/>
</dbReference>
<feature type="chain" id="PRO_5014889679" evidence="4">
    <location>
        <begin position="26"/>
        <end position="780"/>
    </location>
</feature>
<dbReference type="Pfam" id="PF19127">
    <property type="entry name" value="Choline_bind_3"/>
    <property type="match status" value="1"/>
</dbReference>
<feature type="repeat" description="Cell wall-binding" evidence="2">
    <location>
        <begin position="44"/>
        <end position="63"/>
    </location>
</feature>
<dbReference type="InterPro" id="IPR046240">
    <property type="entry name" value="DUF6273"/>
</dbReference>
<evidence type="ECO:0000256" key="2">
    <source>
        <dbReference type="PROSITE-ProRule" id="PRU00591"/>
    </source>
</evidence>
<feature type="domain" description="DUF6273" evidence="5">
    <location>
        <begin position="628"/>
        <end position="778"/>
    </location>
</feature>
<feature type="signal peptide" evidence="4">
    <location>
        <begin position="1"/>
        <end position="25"/>
    </location>
</feature>
<name>A0A2M8Z8T6_9FIRM</name>
<dbReference type="PROSITE" id="PS51170">
    <property type="entry name" value="CW"/>
    <property type="match status" value="1"/>
</dbReference>
<feature type="region of interest" description="Disordered" evidence="3">
    <location>
        <begin position="159"/>
        <end position="220"/>
    </location>
</feature>
<protein>
    <submittedName>
        <fullName evidence="6">Putative cell wall binding repeat protein</fullName>
    </submittedName>
</protein>
<keyword evidence="4" id="KW-0732">Signal</keyword>
<evidence type="ECO:0000256" key="3">
    <source>
        <dbReference type="SAM" id="MobiDB-lite"/>
    </source>
</evidence>
<dbReference type="Proteomes" id="UP000231092">
    <property type="component" value="Unassembled WGS sequence"/>
</dbReference>
<evidence type="ECO:0000313" key="6">
    <source>
        <dbReference type="EMBL" id="PJJ29852.1"/>
    </source>
</evidence>
<sequence>MNKRKCFTLLSVALAVMSVSIPSYGAWIQKDNHWAYEVDQIYEKNTWRLIDGEWYYFDDTGYMVTGWRLIDGKWYFLNPVSDGTKGKMLTGWQWIDGCCYYLSDLSENNHPKGALYINEKTPDGYTVDSVGAWTDEDGTVRYVPGKGIQTVIVKEAASENKLSRSGSGGGGSGSRGRSTKTDKDTKSDRGPKDLIPGAGEAEAVPGLPAMEEPSVETNEPEKEINQYSYTVRYMDVKEKTILQVVAGTGTEGELIAITQPVIYGYKPCEGQKERFKLTNDHMLLNVYYEKEGVASPSEARRVDWNLYFIEKGNHSNEILKVQKGQTEEDRLLVVDFPEIILGADRYYYHSLVSSPWSVIVNGNGTQKYYIEYEKGNYLQEEEDQDREAKAKLEKWLGIAKDADIMLSGQEPSNQQLITKNIEESNERLLNLVSMADGTVRKEIYLIAKGHVPSTVIISQIFQNIKNLSELVMDEFNIVNEKYTIVRVGFEKTYDESICSHDYQLTDKVNTTCTENGYETVRCRKCGKEETVMLPATGHIDFSHDGICEVCYRPAIEIPKNMHYSIGDVQARTIGNKVYLFRCIDEDYEDAMGNFQRTALFLCDSVIRSDILEKTRQAIDGLSNKLSFGSNNNYKYSEIREWLLNHAEADFVYETYIGITRSYIGATWKGSYEQFNDNNLMAMKEMFQLLQDKVFILSLDEALKYRDVLWRFNGSEINNPLTQASAYSKGYYLRTPQDGGLNDFPYGDGIYVVSLVDGNIQPVSVNETSFGIRPAMAIPQG</sequence>
<keyword evidence="1" id="KW-0677">Repeat</keyword>
<dbReference type="Pfam" id="PF19789">
    <property type="entry name" value="DUF6273"/>
    <property type="match status" value="1"/>
</dbReference>
<dbReference type="RefSeq" id="WP_100306181.1">
    <property type="nucleotide sequence ID" value="NZ_PGET01000001.1"/>
</dbReference>
<feature type="compositionally biased region" description="Basic and acidic residues" evidence="3">
    <location>
        <begin position="179"/>
        <end position="192"/>
    </location>
</feature>
<accession>A0A2M8Z8T6</accession>
<gene>
    <name evidence="6" type="ORF">H171_3412</name>
</gene>
<dbReference type="Gene3D" id="2.10.270.10">
    <property type="entry name" value="Cholin Binding"/>
    <property type="match status" value="1"/>
</dbReference>
<dbReference type="AlphaFoldDB" id="A0A2M8Z8T6"/>
<evidence type="ECO:0000256" key="1">
    <source>
        <dbReference type="ARBA" id="ARBA00022737"/>
    </source>
</evidence>
<evidence type="ECO:0000313" key="7">
    <source>
        <dbReference type="Proteomes" id="UP000231092"/>
    </source>
</evidence>
<comment type="caution">
    <text evidence="6">The sequence shown here is derived from an EMBL/GenBank/DDBJ whole genome shotgun (WGS) entry which is preliminary data.</text>
</comment>
<evidence type="ECO:0000259" key="5">
    <source>
        <dbReference type="Pfam" id="PF19789"/>
    </source>
</evidence>
<dbReference type="OrthoDB" id="1934592at2"/>
<proteinExistence type="predicted"/>